<accession>A0A0N5C2R0</accession>
<proteinExistence type="predicted"/>
<organism evidence="1 2">
    <name type="scientific">Strongyloides papillosus</name>
    <name type="common">Intestinal threadworm</name>
    <dbReference type="NCBI Taxonomy" id="174720"/>
    <lineage>
        <taxon>Eukaryota</taxon>
        <taxon>Metazoa</taxon>
        <taxon>Ecdysozoa</taxon>
        <taxon>Nematoda</taxon>
        <taxon>Chromadorea</taxon>
        <taxon>Rhabditida</taxon>
        <taxon>Tylenchina</taxon>
        <taxon>Panagrolaimomorpha</taxon>
        <taxon>Strongyloidoidea</taxon>
        <taxon>Strongyloididae</taxon>
        <taxon>Strongyloides</taxon>
    </lineage>
</organism>
<reference evidence="2" key="1">
    <citation type="submission" date="2017-02" db="UniProtKB">
        <authorList>
            <consortium name="WormBaseParasite"/>
        </authorList>
    </citation>
    <scope>IDENTIFICATION</scope>
</reference>
<protein>
    <submittedName>
        <fullName evidence="2">DedA family protein</fullName>
    </submittedName>
</protein>
<sequence>MIKKLMALERGKLAAYLANLSALSFNVIPTCPGTFPMIIFSSLAR</sequence>
<dbReference type="WBParaSite" id="SPAL_0001227200.1">
    <property type="protein sequence ID" value="SPAL_0001227200.1"/>
    <property type="gene ID" value="SPAL_0001227200"/>
</dbReference>
<evidence type="ECO:0000313" key="2">
    <source>
        <dbReference type="WBParaSite" id="SPAL_0001227200.1"/>
    </source>
</evidence>
<dbReference type="AlphaFoldDB" id="A0A0N5C2R0"/>
<evidence type="ECO:0000313" key="1">
    <source>
        <dbReference type="Proteomes" id="UP000046392"/>
    </source>
</evidence>
<name>A0A0N5C2R0_STREA</name>
<keyword evidence="1" id="KW-1185">Reference proteome</keyword>
<dbReference type="Proteomes" id="UP000046392">
    <property type="component" value="Unplaced"/>
</dbReference>